<keyword evidence="6" id="KW-0808">Transferase</keyword>
<dbReference type="GO" id="GO:0032259">
    <property type="term" value="P:methylation"/>
    <property type="evidence" value="ECO:0007669"/>
    <property type="project" value="UniProtKB-KW"/>
</dbReference>
<dbReference type="OrthoDB" id="1907495at2759"/>
<dbReference type="GO" id="GO:0006281">
    <property type="term" value="P:DNA repair"/>
    <property type="evidence" value="ECO:0007669"/>
    <property type="project" value="UniProtKB-KW"/>
</dbReference>
<dbReference type="PROSITE" id="PS00374">
    <property type="entry name" value="MGMT"/>
    <property type="match status" value="1"/>
</dbReference>
<evidence type="ECO:0000256" key="1">
    <source>
        <dbReference type="ARBA" id="ARBA00001286"/>
    </source>
</evidence>
<accession>A0A409YPI5</accession>
<dbReference type="SUPFAM" id="SSF46767">
    <property type="entry name" value="Methylated DNA-protein cysteine methyltransferase, C-terminal domain"/>
    <property type="match status" value="1"/>
</dbReference>
<dbReference type="InterPro" id="IPR036217">
    <property type="entry name" value="MethylDNA_cys_MeTrfase_DNAb"/>
</dbReference>
<evidence type="ECO:0000256" key="4">
    <source>
        <dbReference type="ARBA" id="ARBA00015377"/>
    </source>
</evidence>
<evidence type="ECO:0000256" key="8">
    <source>
        <dbReference type="ARBA" id="ARBA00023204"/>
    </source>
</evidence>
<dbReference type="InterPro" id="IPR036388">
    <property type="entry name" value="WH-like_DNA-bd_sf"/>
</dbReference>
<keyword evidence="7" id="KW-0227">DNA damage</keyword>
<dbReference type="CDD" id="cd06445">
    <property type="entry name" value="ATase"/>
    <property type="match status" value="1"/>
</dbReference>
<comment type="caution">
    <text evidence="13">The sequence shown here is derived from an EMBL/GenBank/DDBJ whole genome shotgun (WGS) entry which is preliminary data.</text>
</comment>
<dbReference type="PANTHER" id="PTHR10815">
    <property type="entry name" value="METHYLATED-DNA--PROTEIN-CYSTEINE METHYLTRANSFERASE"/>
    <property type="match status" value="1"/>
</dbReference>
<dbReference type="AlphaFoldDB" id="A0A409YPI5"/>
<dbReference type="InParanoid" id="A0A409YPI5"/>
<feature type="domain" description="Methylated-DNA-[protein]-cysteine S-methyltransferase DNA binding" evidence="12">
    <location>
        <begin position="41"/>
        <end position="126"/>
    </location>
</feature>
<dbReference type="EMBL" id="NHTK01000876">
    <property type="protein sequence ID" value="PPR04916.1"/>
    <property type="molecule type" value="Genomic_DNA"/>
</dbReference>
<evidence type="ECO:0000256" key="9">
    <source>
        <dbReference type="ARBA" id="ARBA00030795"/>
    </source>
</evidence>
<keyword evidence="14" id="KW-1185">Reference proteome</keyword>
<evidence type="ECO:0000313" key="13">
    <source>
        <dbReference type="EMBL" id="PPR04916.1"/>
    </source>
</evidence>
<dbReference type="Pfam" id="PF01035">
    <property type="entry name" value="DNA_binding_1"/>
    <property type="match status" value="1"/>
</dbReference>
<dbReference type="GO" id="GO:0003908">
    <property type="term" value="F:methylated-DNA-[protein]-cysteine S-methyltransferase activity"/>
    <property type="evidence" value="ECO:0007669"/>
    <property type="project" value="UniProtKB-EC"/>
</dbReference>
<evidence type="ECO:0000256" key="7">
    <source>
        <dbReference type="ARBA" id="ARBA00022763"/>
    </source>
</evidence>
<gene>
    <name evidence="13" type="ORF">CVT24_007160</name>
</gene>
<protein>
    <recommendedName>
        <fullName evidence="4">Methylated-DNA--protein-cysteine methyltransferase</fullName>
        <ecNumber evidence="3">2.1.1.63</ecNumber>
    </recommendedName>
    <alternativeName>
        <fullName evidence="9">6-O-methylguanine-DNA methyltransferase</fullName>
    </alternativeName>
    <alternativeName>
        <fullName evidence="10">O-6-methylguanine-DNA-alkyltransferase</fullName>
    </alternativeName>
</protein>
<organism evidence="13 14">
    <name type="scientific">Panaeolus cyanescens</name>
    <dbReference type="NCBI Taxonomy" id="181874"/>
    <lineage>
        <taxon>Eukaryota</taxon>
        <taxon>Fungi</taxon>
        <taxon>Dikarya</taxon>
        <taxon>Basidiomycota</taxon>
        <taxon>Agaricomycotina</taxon>
        <taxon>Agaricomycetes</taxon>
        <taxon>Agaricomycetidae</taxon>
        <taxon>Agaricales</taxon>
        <taxon>Agaricineae</taxon>
        <taxon>Galeropsidaceae</taxon>
        <taxon>Panaeolus</taxon>
    </lineage>
</organism>
<dbReference type="InterPro" id="IPR014048">
    <property type="entry name" value="MethylDNA_cys_MeTrfase_DNA-bd"/>
</dbReference>
<comment type="similarity">
    <text evidence="2">Belongs to the MGMT family.</text>
</comment>
<dbReference type="InterPro" id="IPR001497">
    <property type="entry name" value="MethylDNA_cys_MeTrfase_AS"/>
</dbReference>
<evidence type="ECO:0000256" key="10">
    <source>
        <dbReference type="ARBA" id="ARBA00031621"/>
    </source>
</evidence>
<proteinExistence type="inferred from homology"/>
<evidence type="ECO:0000256" key="11">
    <source>
        <dbReference type="ARBA" id="ARBA00049348"/>
    </source>
</evidence>
<comment type="catalytic activity">
    <reaction evidence="11">
        <text>a 6-O-methyl-2'-deoxyguanosine in DNA + L-cysteinyl-[protein] = S-methyl-L-cysteinyl-[protein] + a 2'-deoxyguanosine in DNA</text>
        <dbReference type="Rhea" id="RHEA:24000"/>
        <dbReference type="Rhea" id="RHEA-COMP:10131"/>
        <dbReference type="Rhea" id="RHEA-COMP:10132"/>
        <dbReference type="Rhea" id="RHEA-COMP:11367"/>
        <dbReference type="Rhea" id="RHEA-COMP:11368"/>
        <dbReference type="ChEBI" id="CHEBI:29950"/>
        <dbReference type="ChEBI" id="CHEBI:82612"/>
        <dbReference type="ChEBI" id="CHEBI:85445"/>
        <dbReference type="ChEBI" id="CHEBI:85448"/>
        <dbReference type="EC" id="2.1.1.63"/>
    </reaction>
</comment>
<dbReference type="Proteomes" id="UP000284842">
    <property type="component" value="Unassembled WGS sequence"/>
</dbReference>
<keyword evidence="8" id="KW-0234">DNA repair</keyword>
<dbReference type="EC" id="2.1.1.63" evidence="3"/>
<dbReference type="PANTHER" id="PTHR10815:SF13">
    <property type="entry name" value="METHYLATED-DNA--PROTEIN-CYSTEINE METHYLTRANSFERASE"/>
    <property type="match status" value="1"/>
</dbReference>
<dbReference type="Gene3D" id="1.10.10.10">
    <property type="entry name" value="Winged helix-like DNA-binding domain superfamily/Winged helix DNA-binding domain"/>
    <property type="match status" value="1"/>
</dbReference>
<dbReference type="STRING" id="181874.A0A409YPI5"/>
<sequence length="151" mass="16957">MTYTTKEGKVGPLQRRTSTRPSVFPRLYLVLTLSQRITSHQWAVYDAIMRIPKGKVTTYKHVATAAGGSARSVGGALRSNPFAPYVPCHRVIASNLFIGGFFGEWGKDHKTGTRYNQKLDLLVQEGVYFDDRGHLKNATTTLWYPTEPVLR</sequence>
<evidence type="ECO:0000256" key="2">
    <source>
        <dbReference type="ARBA" id="ARBA00008711"/>
    </source>
</evidence>
<dbReference type="NCBIfam" id="TIGR00589">
    <property type="entry name" value="ogt"/>
    <property type="match status" value="1"/>
</dbReference>
<evidence type="ECO:0000256" key="6">
    <source>
        <dbReference type="ARBA" id="ARBA00022679"/>
    </source>
</evidence>
<reference evidence="13 14" key="1">
    <citation type="journal article" date="2018" name="Evol. Lett.">
        <title>Horizontal gene cluster transfer increased hallucinogenic mushroom diversity.</title>
        <authorList>
            <person name="Reynolds H.T."/>
            <person name="Vijayakumar V."/>
            <person name="Gluck-Thaler E."/>
            <person name="Korotkin H.B."/>
            <person name="Matheny P.B."/>
            <person name="Slot J.C."/>
        </authorList>
    </citation>
    <scope>NUCLEOTIDE SEQUENCE [LARGE SCALE GENOMIC DNA]</scope>
    <source>
        <strain evidence="13 14">2629</strain>
    </source>
</reference>
<name>A0A409YPI5_9AGAR</name>
<comment type="catalytic activity">
    <reaction evidence="1">
        <text>a 4-O-methyl-thymidine in DNA + L-cysteinyl-[protein] = a thymidine in DNA + S-methyl-L-cysteinyl-[protein]</text>
        <dbReference type="Rhea" id="RHEA:53428"/>
        <dbReference type="Rhea" id="RHEA-COMP:10131"/>
        <dbReference type="Rhea" id="RHEA-COMP:10132"/>
        <dbReference type="Rhea" id="RHEA-COMP:13555"/>
        <dbReference type="Rhea" id="RHEA-COMP:13556"/>
        <dbReference type="ChEBI" id="CHEBI:29950"/>
        <dbReference type="ChEBI" id="CHEBI:82612"/>
        <dbReference type="ChEBI" id="CHEBI:137386"/>
        <dbReference type="ChEBI" id="CHEBI:137387"/>
        <dbReference type="EC" id="2.1.1.63"/>
    </reaction>
</comment>
<evidence type="ECO:0000256" key="3">
    <source>
        <dbReference type="ARBA" id="ARBA00011918"/>
    </source>
</evidence>
<evidence type="ECO:0000259" key="12">
    <source>
        <dbReference type="Pfam" id="PF01035"/>
    </source>
</evidence>
<evidence type="ECO:0000313" key="14">
    <source>
        <dbReference type="Proteomes" id="UP000284842"/>
    </source>
</evidence>
<evidence type="ECO:0000256" key="5">
    <source>
        <dbReference type="ARBA" id="ARBA00022603"/>
    </source>
</evidence>
<keyword evidence="5" id="KW-0489">Methyltransferase</keyword>